<comment type="caution">
    <text evidence="1">The sequence shown here is derived from an EMBL/GenBank/DDBJ whole genome shotgun (WGS) entry which is preliminary data.</text>
</comment>
<sequence length="672" mass="70733">MFTGIDEVDWASLRHAYGSAEDVPVLLRGLASADPVERASALDGMYGAVHHQGMVYDSTLACVPFLLALAVEEGVAERGDLVELLVSIGRGRGPAEAALRAEAQVFVVLVGDRDPGVRRAAARGLVRFLDQPARVLGVLRQRISVERDDRVLLALVESLGLFVRRFPAHAAEALDTLLALGTPPYDPGLRLAALGQLAGCAPDLLPADLVPRVVGLLGERSERRRSGLRERDDIDCPDTLTGRLRQLRPSDEEGAQLVRTLHTALGGRVADRIVLLEGQLSAPDSTDRCNGVWMSAGLFREWRADHSALVALVGEQLGAEADRLRDAASSVLGELFHLAAPAADHLHALVIARPDLWTQRWERGAPALGGALKALARSGDPRAAPVLAELLARPAVPDDLGRVIVHLGRSAAPLAPALRYRLGRVPLDSPETSDRAVPLLSALTALADREAVPGVLRLLRGMPDGVRSGQPVVASAVRALDVFGVGAEDVVPVLRALLDSECAGVAAGALWSVEGDASVVLPSLLRELASSDGQRRRVAADVLARVGVSARVASDGLARMVEAECVEERVAGARALWRVTGDAGRVLPVLGSAWTGHPRVRGAVAACLVGMGTAGAPLHDLVTAELAASRRHLARAGGHGSQDVLEDERLLGLCREVVAGGCAESGGKGWRA</sequence>
<dbReference type="RefSeq" id="WP_388103839.1">
    <property type="nucleotide sequence ID" value="NZ_JBIAHM010000002.1"/>
</dbReference>
<dbReference type="InterPro" id="IPR016024">
    <property type="entry name" value="ARM-type_fold"/>
</dbReference>
<dbReference type="SUPFAM" id="SSF48371">
    <property type="entry name" value="ARM repeat"/>
    <property type="match status" value="1"/>
</dbReference>
<reference evidence="1 2" key="1">
    <citation type="submission" date="2024-10" db="EMBL/GenBank/DDBJ databases">
        <title>The Natural Products Discovery Center: Release of the First 8490 Sequenced Strains for Exploring Actinobacteria Biosynthetic Diversity.</title>
        <authorList>
            <person name="Kalkreuter E."/>
            <person name="Kautsar S.A."/>
            <person name="Yang D."/>
            <person name="Bader C.D."/>
            <person name="Teijaro C.N."/>
            <person name="Fluegel L."/>
            <person name="Davis C.M."/>
            <person name="Simpson J.R."/>
            <person name="Lauterbach L."/>
            <person name="Steele A.D."/>
            <person name="Gui C."/>
            <person name="Meng S."/>
            <person name="Li G."/>
            <person name="Viehrig K."/>
            <person name="Ye F."/>
            <person name="Su P."/>
            <person name="Kiefer A.F."/>
            <person name="Nichols A."/>
            <person name="Cepeda A.J."/>
            <person name="Yan W."/>
            <person name="Fan B."/>
            <person name="Jiang Y."/>
            <person name="Adhikari A."/>
            <person name="Zheng C.-J."/>
            <person name="Schuster L."/>
            <person name="Cowan T.M."/>
            <person name="Smanski M.J."/>
            <person name="Chevrette M.G."/>
            <person name="De Carvalho L.P.S."/>
            <person name="Shen B."/>
        </authorList>
    </citation>
    <scope>NUCLEOTIDE SEQUENCE [LARGE SCALE GENOMIC DNA]</scope>
    <source>
        <strain evidence="1 2">NPDC006488</strain>
    </source>
</reference>
<keyword evidence="2" id="KW-1185">Reference proteome</keyword>
<evidence type="ECO:0000313" key="2">
    <source>
        <dbReference type="Proteomes" id="UP001601303"/>
    </source>
</evidence>
<name>A0ABW6LZA8_9ACTN</name>
<gene>
    <name evidence="1" type="ORF">ACFYNQ_07740</name>
</gene>
<dbReference type="Proteomes" id="UP001601303">
    <property type="component" value="Unassembled WGS sequence"/>
</dbReference>
<dbReference type="EMBL" id="JBIAHM010000002">
    <property type="protein sequence ID" value="MFE9598463.1"/>
    <property type="molecule type" value="Genomic_DNA"/>
</dbReference>
<organism evidence="1 2">
    <name type="scientific">Streptomyces hokutonensis</name>
    <dbReference type="NCBI Taxonomy" id="1306990"/>
    <lineage>
        <taxon>Bacteria</taxon>
        <taxon>Bacillati</taxon>
        <taxon>Actinomycetota</taxon>
        <taxon>Actinomycetes</taxon>
        <taxon>Kitasatosporales</taxon>
        <taxon>Streptomycetaceae</taxon>
        <taxon>Streptomyces</taxon>
    </lineage>
</organism>
<evidence type="ECO:0000313" key="1">
    <source>
        <dbReference type="EMBL" id="MFE9598463.1"/>
    </source>
</evidence>
<dbReference type="Gene3D" id="1.25.10.10">
    <property type="entry name" value="Leucine-rich Repeat Variant"/>
    <property type="match status" value="2"/>
</dbReference>
<proteinExistence type="predicted"/>
<accession>A0ABW6LZA8</accession>
<dbReference type="InterPro" id="IPR011989">
    <property type="entry name" value="ARM-like"/>
</dbReference>
<protein>
    <submittedName>
        <fullName evidence="1">HEAT repeat domain-containing protein</fullName>
    </submittedName>
</protein>